<dbReference type="Proteomes" id="UP000266841">
    <property type="component" value="Unassembled WGS sequence"/>
</dbReference>
<keyword evidence="1" id="KW-0732">Signal</keyword>
<feature type="signal peptide" evidence="1">
    <location>
        <begin position="1"/>
        <end position="26"/>
    </location>
</feature>
<accession>K0SH33</accession>
<evidence type="ECO:0000256" key="1">
    <source>
        <dbReference type="SAM" id="SignalP"/>
    </source>
</evidence>
<evidence type="ECO:0000313" key="2">
    <source>
        <dbReference type="EMBL" id="EJK60296.1"/>
    </source>
</evidence>
<sequence>MRPSLPRAARILLFSILFLSNYEWRASKTPLKGTKGISGSSPETLGATNHVWEDLDLSSTVSCGHHRCFVPSVSNKKEGYVIARSEKQTLLGMMNETKLAKEMALSYNAKTYHIAGELPQELIMPEETRLKVNVQVRNPLREHQFPDSVGENGNINNFFDSPTVVLQRMMRSPNEILLVHCADNGFTRKQLPTFILNVVDGGLFGANLARDRYMMYKMLAGMPELATDLQLLINTDGELFFIDFGGHASWTMKDKMILTVRPREELCGESLDMIIDALKNKRAVLSGEWKWSSQKYRRLHSTARNGKSR</sequence>
<evidence type="ECO:0000313" key="3">
    <source>
        <dbReference type="Proteomes" id="UP000266841"/>
    </source>
</evidence>
<keyword evidence="3" id="KW-1185">Reference proteome</keyword>
<gene>
    <name evidence="2" type="ORF">THAOC_19374</name>
</gene>
<protein>
    <recommendedName>
        <fullName evidence="4">Rhodanese domain-containing protein</fullName>
    </recommendedName>
</protein>
<dbReference type="eggNOG" id="KOG4176">
    <property type="taxonomic scope" value="Eukaryota"/>
</dbReference>
<name>K0SH33_THAOC</name>
<proteinExistence type="predicted"/>
<reference evidence="2 3" key="1">
    <citation type="journal article" date="2012" name="Genome Biol.">
        <title>Genome and low-iron response of an oceanic diatom adapted to chronic iron limitation.</title>
        <authorList>
            <person name="Lommer M."/>
            <person name="Specht M."/>
            <person name="Roy A.S."/>
            <person name="Kraemer L."/>
            <person name="Andreson R."/>
            <person name="Gutowska M.A."/>
            <person name="Wolf J."/>
            <person name="Bergner S.V."/>
            <person name="Schilhabel M.B."/>
            <person name="Klostermeier U.C."/>
            <person name="Beiko R.G."/>
            <person name="Rosenstiel P."/>
            <person name="Hippler M."/>
            <person name="Laroche J."/>
        </authorList>
    </citation>
    <scope>NUCLEOTIDE SEQUENCE [LARGE SCALE GENOMIC DNA]</scope>
    <source>
        <strain evidence="2 3">CCMP1005</strain>
    </source>
</reference>
<dbReference type="AlphaFoldDB" id="K0SH33"/>
<organism evidence="2 3">
    <name type="scientific">Thalassiosira oceanica</name>
    <name type="common">Marine diatom</name>
    <dbReference type="NCBI Taxonomy" id="159749"/>
    <lineage>
        <taxon>Eukaryota</taxon>
        <taxon>Sar</taxon>
        <taxon>Stramenopiles</taxon>
        <taxon>Ochrophyta</taxon>
        <taxon>Bacillariophyta</taxon>
        <taxon>Coscinodiscophyceae</taxon>
        <taxon>Thalassiosirophycidae</taxon>
        <taxon>Thalassiosirales</taxon>
        <taxon>Thalassiosiraceae</taxon>
        <taxon>Thalassiosira</taxon>
    </lineage>
</organism>
<feature type="chain" id="PRO_5003837165" description="Rhodanese domain-containing protein" evidence="1">
    <location>
        <begin position="27"/>
        <end position="309"/>
    </location>
</feature>
<comment type="caution">
    <text evidence="2">The sequence shown here is derived from an EMBL/GenBank/DDBJ whole genome shotgun (WGS) entry which is preliminary data.</text>
</comment>
<evidence type="ECO:0008006" key="4">
    <source>
        <dbReference type="Google" id="ProtNLM"/>
    </source>
</evidence>
<dbReference type="EMBL" id="AGNL01021270">
    <property type="protein sequence ID" value="EJK60296.1"/>
    <property type="molecule type" value="Genomic_DNA"/>
</dbReference>
<dbReference type="OrthoDB" id="10662285at2759"/>